<protein>
    <submittedName>
        <fullName evidence="1">Uncharacterized protein</fullName>
    </submittedName>
</protein>
<dbReference type="Proteomes" id="UP001138997">
    <property type="component" value="Unassembled WGS sequence"/>
</dbReference>
<comment type="caution">
    <text evidence="1">The sequence shown here is derived from an EMBL/GenBank/DDBJ whole genome shotgun (WGS) entry which is preliminary data.</text>
</comment>
<evidence type="ECO:0000313" key="2">
    <source>
        <dbReference type="Proteomes" id="UP001138997"/>
    </source>
</evidence>
<evidence type="ECO:0000313" key="1">
    <source>
        <dbReference type="EMBL" id="MCD5310843.1"/>
    </source>
</evidence>
<accession>A0A9X1SY92</accession>
<keyword evidence="2" id="KW-1185">Reference proteome</keyword>
<name>A0A9X1SY92_9ACTN</name>
<dbReference type="AlphaFoldDB" id="A0A9X1SY92"/>
<dbReference type="RefSeq" id="WP_231440019.1">
    <property type="nucleotide sequence ID" value="NZ_JAJOMB010000003.1"/>
</dbReference>
<reference evidence="1" key="1">
    <citation type="submission" date="2021-11" db="EMBL/GenBank/DDBJ databases">
        <title>Streptomyces corallinus and Kineosporia corallina sp. nov., two new coral-derived marine actinobacteria.</title>
        <authorList>
            <person name="Buangrab K."/>
            <person name="Sutthacheep M."/>
            <person name="Yeemin T."/>
            <person name="Harunari E."/>
            <person name="Igarashi Y."/>
            <person name="Sripreechasak P."/>
            <person name="Kanchanasin P."/>
            <person name="Tanasupawat S."/>
            <person name="Phongsopitanun W."/>
        </authorList>
    </citation>
    <scope>NUCLEOTIDE SEQUENCE</scope>
    <source>
        <strain evidence="1">JCM 31032</strain>
    </source>
</reference>
<organism evidence="1 2">
    <name type="scientific">Kineosporia babensis</name>
    <dbReference type="NCBI Taxonomy" id="499548"/>
    <lineage>
        <taxon>Bacteria</taxon>
        <taxon>Bacillati</taxon>
        <taxon>Actinomycetota</taxon>
        <taxon>Actinomycetes</taxon>
        <taxon>Kineosporiales</taxon>
        <taxon>Kineosporiaceae</taxon>
        <taxon>Kineosporia</taxon>
    </lineage>
</organism>
<gene>
    <name evidence="1" type="ORF">LR394_08050</name>
</gene>
<proteinExistence type="predicted"/>
<sequence>MTATTEATKHTCNAKAPGKPLPFGRRGAGCARCIDLENGAEPIQWNQSASTWPTVHDGRLAPGELDAHLTSAHHRSGGCGIVCTYGDS</sequence>
<dbReference type="EMBL" id="JAJOMB010000003">
    <property type="protein sequence ID" value="MCD5310843.1"/>
    <property type="molecule type" value="Genomic_DNA"/>
</dbReference>